<dbReference type="InterPro" id="IPR011042">
    <property type="entry name" value="6-blade_b-propeller_TolB-like"/>
</dbReference>
<keyword evidence="5" id="KW-0614">Plasmid</keyword>
<protein>
    <submittedName>
        <fullName evidence="5">SMP-30/gluconolactonase/LRE family protein</fullName>
    </submittedName>
</protein>
<dbReference type="Proteomes" id="UP000397656">
    <property type="component" value="Plasmid pRK1-2"/>
</dbReference>
<keyword evidence="3" id="KW-0479">Metal-binding</keyword>
<dbReference type="EMBL" id="CP062806">
    <property type="protein sequence ID" value="QOT82119.1"/>
    <property type="molecule type" value="Genomic_DNA"/>
</dbReference>
<geneLocation type="plasmid" evidence="5 6">
    <name>pRK1-2</name>
</geneLocation>
<evidence type="ECO:0000259" key="4">
    <source>
        <dbReference type="Pfam" id="PF08450"/>
    </source>
</evidence>
<dbReference type="PANTHER" id="PTHR10907">
    <property type="entry name" value="REGUCALCIN"/>
    <property type="match status" value="1"/>
</dbReference>
<organism evidence="5 6">
    <name type="scientific">Cupriavidus basilensis</name>
    <dbReference type="NCBI Taxonomy" id="68895"/>
    <lineage>
        <taxon>Bacteria</taxon>
        <taxon>Pseudomonadati</taxon>
        <taxon>Pseudomonadota</taxon>
        <taxon>Betaproteobacteria</taxon>
        <taxon>Burkholderiales</taxon>
        <taxon>Burkholderiaceae</taxon>
        <taxon>Cupriavidus</taxon>
    </lineage>
</organism>
<dbReference type="GO" id="GO:0004341">
    <property type="term" value="F:gluconolactonase activity"/>
    <property type="evidence" value="ECO:0007669"/>
    <property type="project" value="TreeGrafter"/>
</dbReference>
<evidence type="ECO:0000256" key="2">
    <source>
        <dbReference type="PIRSR" id="PIRSR605511-1"/>
    </source>
</evidence>
<feature type="domain" description="SMP-30/Gluconolactonase/LRE-like region" evidence="4">
    <location>
        <begin position="20"/>
        <end position="269"/>
    </location>
</feature>
<dbReference type="InterPro" id="IPR005511">
    <property type="entry name" value="SMP-30"/>
</dbReference>
<comment type="similarity">
    <text evidence="1">Belongs to the SMP-30/CGR1 family.</text>
</comment>
<evidence type="ECO:0000313" key="6">
    <source>
        <dbReference type="Proteomes" id="UP000397656"/>
    </source>
</evidence>
<feature type="binding site" evidence="3">
    <location>
        <position position="128"/>
    </location>
    <ligand>
        <name>substrate</name>
    </ligand>
</feature>
<dbReference type="PANTHER" id="PTHR10907:SF47">
    <property type="entry name" value="REGUCALCIN"/>
    <property type="match status" value="1"/>
</dbReference>
<evidence type="ECO:0000256" key="3">
    <source>
        <dbReference type="PIRSR" id="PIRSR605511-2"/>
    </source>
</evidence>
<dbReference type="SUPFAM" id="SSF63829">
    <property type="entry name" value="Calcium-dependent phosphotriesterase"/>
    <property type="match status" value="1"/>
</dbReference>
<dbReference type="Gene3D" id="2.120.10.30">
    <property type="entry name" value="TolB, C-terminal domain"/>
    <property type="match status" value="1"/>
</dbReference>
<gene>
    <name evidence="5" type="ORF">F7R26_038240</name>
</gene>
<name>A0A643FYS4_9BURK</name>
<keyword evidence="3" id="KW-0862">Zinc</keyword>
<feature type="binding site" evidence="3">
    <location>
        <position position="22"/>
    </location>
    <ligand>
        <name>a divalent metal cation</name>
        <dbReference type="ChEBI" id="CHEBI:60240"/>
    </ligand>
</feature>
<reference evidence="5 6" key="1">
    <citation type="submission" date="2020-10" db="EMBL/GenBank/DDBJ databases">
        <title>Complete genome sequence of Cupriavidus basilensis CCUG 49340T.</title>
        <authorList>
            <person name="Salva-Serra F."/>
            <person name="Donoso R.A."/>
            <person name="Cho K.H."/>
            <person name="Yoo J.A."/>
            <person name="Lee K."/>
            <person name="Yoon S.-H."/>
            <person name="Perez-Pantoja D."/>
            <person name="Moore E.R.B."/>
        </authorList>
    </citation>
    <scope>NUCLEOTIDE SEQUENCE [LARGE SCALE GENOMIC DNA]</scope>
    <source>
        <strain evidence="6">CCUG 49340</strain>
        <plasmid evidence="5 6">pRK1-2</plasmid>
    </source>
</reference>
<dbReference type="PRINTS" id="PR01790">
    <property type="entry name" value="SMP30FAMILY"/>
</dbReference>
<dbReference type="InterPro" id="IPR013658">
    <property type="entry name" value="SGL"/>
</dbReference>
<feature type="binding site" evidence="3">
    <location>
        <position position="108"/>
    </location>
    <ligand>
        <name>substrate</name>
    </ligand>
</feature>
<evidence type="ECO:0000313" key="5">
    <source>
        <dbReference type="EMBL" id="QOT82119.1"/>
    </source>
</evidence>
<dbReference type="RefSeq" id="WP_150984724.1">
    <property type="nucleotide sequence ID" value="NZ_CP062806.1"/>
</dbReference>
<feature type="active site" description="Proton donor/acceptor" evidence="2">
    <location>
        <position position="211"/>
    </location>
</feature>
<accession>A0A643FYS4</accession>
<feature type="binding site" evidence="3">
    <location>
        <position position="211"/>
    </location>
    <ligand>
        <name>a divalent metal cation</name>
        <dbReference type="ChEBI" id="CHEBI:60240"/>
    </ligand>
</feature>
<feature type="binding site" evidence="3">
    <location>
        <position position="110"/>
    </location>
    <ligand>
        <name>substrate</name>
    </ligand>
</feature>
<dbReference type="Pfam" id="PF08450">
    <property type="entry name" value="SGL"/>
    <property type="match status" value="1"/>
</dbReference>
<dbReference type="GeneID" id="98406813"/>
<dbReference type="GO" id="GO:0019853">
    <property type="term" value="P:L-ascorbic acid biosynthetic process"/>
    <property type="evidence" value="ECO:0007669"/>
    <property type="project" value="TreeGrafter"/>
</dbReference>
<sequence length="301" mass="32341">MSMTCKVERMGTAGQPPAGVGESPVWRAAEGALYWVDIPARKIVRQHAESGTCTEWLLPEKVACIAFDRNGTALAGMESGLFAVSLLASATVSVRKLAAPAFAVEDMRFNDGGCDRQGRFWAGTMVQDMAAANPAGRLYRFDAQGVLSEPMVDQLIVQNGLAWSPDGRTMYLSDSHPSRRLIWAFDYDTEAGVPRNRRVFADLHHHAGRPDGATVDADGCYWICANDAGLLLRFTPAGKLDRSIAVPAKKPAMCAFGGDDLGTLFVTSIRPPADASEHDGHVFALRPGVCGLPESEYAGVL</sequence>
<dbReference type="GO" id="GO:0005509">
    <property type="term" value="F:calcium ion binding"/>
    <property type="evidence" value="ECO:0007669"/>
    <property type="project" value="TreeGrafter"/>
</dbReference>
<proteinExistence type="inferred from homology"/>
<evidence type="ECO:0000256" key="1">
    <source>
        <dbReference type="ARBA" id="ARBA00008853"/>
    </source>
</evidence>
<feature type="binding site" evidence="3">
    <location>
        <position position="159"/>
    </location>
    <ligand>
        <name>a divalent metal cation</name>
        <dbReference type="ChEBI" id="CHEBI:60240"/>
    </ligand>
</feature>
<comment type="cofactor">
    <cofactor evidence="3">
        <name>Zn(2+)</name>
        <dbReference type="ChEBI" id="CHEBI:29105"/>
    </cofactor>
    <text evidence="3">Binds 1 divalent metal cation per subunit.</text>
</comment>
<dbReference type="AlphaFoldDB" id="A0A643FYS4"/>